<evidence type="ECO:0000313" key="3">
    <source>
        <dbReference type="Proteomes" id="UP001321486"/>
    </source>
</evidence>
<dbReference type="Proteomes" id="UP001321486">
    <property type="component" value="Chromosome"/>
</dbReference>
<gene>
    <name evidence="2" type="ORF">GCM10025867_05130</name>
</gene>
<dbReference type="EMBL" id="AP027732">
    <property type="protein sequence ID" value="BDZ48272.1"/>
    <property type="molecule type" value="Genomic_DNA"/>
</dbReference>
<keyword evidence="3" id="KW-1185">Reference proteome</keyword>
<dbReference type="RefSeq" id="WP_286345278.1">
    <property type="nucleotide sequence ID" value="NZ_AP027732.1"/>
</dbReference>
<feature type="region of interest" description="Disordered" evidence="1">
    <location>
        <begin position="1"/>
        <end position="24"/>
    </location>
</feature>
<evidence type="ECO:0000313" key="2">
    <source>
        <dbReference type="EMBL" id="BDZ48272.1"/>
    </source>
</evidence>
<name>A0ABM8GIR7_9MICO</name>
<proteinExistence type="predicted"/>
<reference evidence="3" key="1">
    <citation type="journal article" date="2019" name="Int. J. Syst. Evol. Microbiol.">
        <title>The Global Catalogue of Microorganisms (GCM) 10K type strain sequencing project: providing services to taxonomists for standard genome sequencing and annotation.</title>
        <authorList>
            <consortium name="The Broad Institute Genomics Platform"/>
            <consortium name="The Broad Institute Genome Sequencing Center for Infectious Disease"/>
            <person name="Wu L."/>
            <person name="Ma J."/>
        </authorList>
    </citation>
    <scope>NUCLEOTIDE SEQUENCE [LARGE SCALE GENOMIC DNA]</scope>
    <source>
        <strain evidence="3">NBRC 108728</strain>
    </source>
</reference>
<sequence>MTFFEPDPAIPDVEADEPERDPRSEPAFDELAAIAPINALLAANEHVAIALAAVRVFSDGVEFSLERRMRRHGMSRADFRRLTEERRIMSDDEARASRLRYGVLLADGQRLTGNRPRFQEVEDAALSTDQHSLVTIGGSDGGSDSRYAHRDGLWLHPLPPAGPIELVTQWPFAGIEESRVQIDADLILTVVPHVRHLWGG</sequence>
<accession>A0ABM8GIR7</accession>
<organism evidence="2 3">
    <name type="scientific">Frondihabitans sucicola</name>
    <dbReference type="NCBI Taxonomy" id="1268041"/>
    <lineage>
        <taxon>Bacteria</taxon>
        <taxon>Bacillati</taxon>
        <taxon>Actinomycetota</taxon>
        <taxon>Actinomycetes</taxon>
        <taxon>Micrococcales</taxon>
        <taxon>Microbacteriaceae</taxon>
        <taxon>Frondihabitans</taxon>
    </lineage>
</organism>
<protein>
    <submittedName>
        <fullName evidence="2">Uncharacterized protein</fullName>
    </submittedName>
</protein>
<evidence type="ECO:0000256" key="1">
    <source>
        <dbReference type="SAM" id="MobiDB-lite"/>
    </source>
</evidence>